<gene>
    <name evidence="19" type="ORF">METUNv1_02008</name>
</gene>
<keyword evidence="20" id="KW-1185">Reference proteome</keyword>
<dbReference type="PANTHER" id="PTHR47707:SF1">
    <property type="entry name" value="NUDIX HYDROLASE FAMILY PROTEIN"/>
    <property type="match status" value="1"/>
</dbReference>
<dbReference type="EMBL" id="AFHG01000048">
    <property type="protein sequence ID" value="EGK71784.1"/>
    <property type="molecule type" value="Genomic_DNA"/>
</dbReference>
<proteinExistence type="inferred from homology"/>
<keyword evidence="5" id="KW-0479">Metal-binding</keyword>
<sequence>MSERKQVAVAAAVIFRDGAHGRAGAREFLLGQRAPGTFYPGYWEFPGGKVEKGEAPVDALKRELDEELGIRVEHCTPWITLSHAYEHAHVRLHFFRVERWSGRVHDHVHSALAWQTADALTVSPMLPANGPVMKSLRLPTRMAVTHAFRIGAAAQLDALRQACRRGRLMLQIREPVLDAAALDFAREAIRIARDHGCPVVLNGPVEVAQALGADGVHLKAAQLAGLTARPDFEWVGASCHSVDELAQATRLGLDYAVAGSVLPTATHPGGDTLGWDGFTALVAGSPLPVFAIGGLDDSHLAQAQTCGAHGIAAIRGAWVL</sequence>
<dbReference type="InterPro" id="IPR036206">
    <property type="entry name" value="ThiamineP_synth_sf"/>
</dbReference>
<dbReference type="GO" id="GO:0044716">
    <property type="term" value="F:8-oxo-GDP phosphatase activity"/>
    <property type="evidence" value="ECO:0007669"/>
    <property type="project" value="TreeGrafter"/>
</dbReference>
<dbReference type="AlphaFoldDB" id="F5RCK4"/>
<dbReference type="GO" id="GO:0009228">
    <property type="term" value="P:thiamine biosynthetic process"/>
    <property type="evidence" value="ECO:0007669"/>
    <property type="project" value="UniProtKB-KW"/>
</dbReference>
<dbReference type="PROSITE" id="PS51462">
    <property type="entry name" value="NUDIX"/>
    <property type="match status" value="1"/>
</dbReference>
<dbReference type="InterPro" id="IPR000086">
    <property type="entry name" value="NUDIX_hydrolase_dom"/>
</dbReference>
<dbReference type="Pfam" id="PF02581">
    <property type="entry name" value="TMP-TENI"/>
    <property type="match status" value="1"/>
</dbReference>
<comment type="caution">
    <text evidence="19">The sequence shown here is derived from an EMBL/GenBank/DDBJ whole genome shotgun (WGS) entry which is preliminary data.</text>
</comment>
<dbReference type="InterPro" id="IPR015797">
    <property type="entry name" value="NUDIX_hydrolase-like_dom_sf"/>
</dbReference>
<keyword evidence="7 17" id="KW-0378">Hydrolase</keyword>
<evidence type="ECO:0000256" key="5">
    <source>
        <dbReference type="ARBA" id="ARBA00022723"/>
    </source>
</evidence>
<evidence type="ECO:0000256" key="2">
    <source>
        <dbReference type="ARBA" id="ARBA00005582"/>
    </source>
</evidence>
<dbReference type="GO" id="GO:0008413">
    <property type="term" value="F:8-oxo-7,8-dihydroguanosine triphosphate pyrophosphatase activity"/>
    <property type="evidence" value="ECO:0007669"/>
    <property type="project" value="TreeGrafter"/>
</dbReference>
<dbReference type="SUPFAM" id="SSF55811">
    <property type="entry name" value="Nudix"/>
    <property type="match status" value="1"/>
</dbReference>
<comment type="similarity">
    <text evidence="2 17">Belongs to the Nudix hydrolase family.</text>
</comment>
<evidence type="ECO:0000256" key="14">
    <source>
        <dbReference type="ARBA" id="ARBA00041592"/>
    </source>
</evidence>
<dbReference type="RefSeq" id="WP_008061245.1">
    <property type="nucleotide sequence ID" value="NZ_AFHG01000048.1"/>
</dbReference>
<dbReference type="OrthoDB" id="9810648at2"/>
<evidence type="ECO:0000256" key="1">
    <source>
        <dbReference type="ARBA" id="ARBA00001946"/>
    </source>
</evidence>
<dbReference type="CDD" id="cd03425">
    <property type="entry name" value="NUDIX_MutT_NudA_like"/>
    <property type="match status" value="1"/>
</dbReference>
<evidence type="ECO:0000256" key="9">
    <source>
        <dbReference type="ARBA" id="ARBA00023204"/>
    </source>
</evidence>
<keyword evidence="3" id="KW-0515">Mutator protein</keyword>
<keyword evidence="8" id="KW-0460">Magnesium</keyword>
<dbReference type="PANTHER" id="PTHR47707">
    <property type="entry name" value="8-OXO-DGTP DIPHOSPHATASE"/>
    <property type="match status" value="1"/>
</dbReference>
<dbReference type="GO" id="GO:0006260">
    <property type="term" value="P:DNA replication"/>
    <property type="evidence" value="ECO:0007669"/>
    <property type="project" value="UniProtKB-KW"/>
</dbReference>
<evidence type="ECO:0000259" key="18">
    <source>
        <dbReference type="PROSITE" id="PS51462"/>
    </source>
</evidence>
<reference evidence="19 20" key="1">
    <citation type="journal article" date="2011" name="J. Bacteriol.">
        <title>Genome sequence of Methyloversatilis universalis FAM5T, a methylotrophic representative of the order Rhodocyclales.</title>
        <authorList>
            <person name="Kittichotirat W."/>
            <person name="Good N.M."/>
            <person name="Hall R."/>
            <person name="Bringel F."/>
            <person name="Lajus A."/>
            <person name="Medigue C."/>
            <person name="Smalley N.E."/>
            <person name="Beck D."/>
            <person name="Bumgarner R."/>
            <person name="Vuilleumier S."/>
            <person name="Kalyuzhnaya M.G."/>
        </authorList>
    </citation>
    <scope>NUCLEOTIDE SEQUENCE [LARGE SCALE GENOMIC DNA]</scope>
    <source>
        <strain evidence="20">ATCC BAA-1314 / JCM 13912 / FAM5</strain>
    </source>
</reference>
<dbReference type="GO" id="GO:0006281">
    <property type="term" value="P:DNA repair"/>
    <property type="evidence" value="ECO:0007669"/>
    <property type="project" value="UniProtKB-KW"/>
</dbReference>
<dbReference type="EC" id="3.6.1.55" evidence="12"/>
<evidence type="ECO:0000313" key="20">
    <source>
        <dbReference type="Proteomes" id="UP000005019"/>
    </source>
</evidence>
<dbReference type="NCBIfam" id="NF006530">
    <property type="entry name" value="PRK08999.1"/>
    <property type="match status" value="1"/>
</dbReference>
<evidence type="ECO:0000256" key="16">
    <source>
        <dbReference type="ARBA" id="ARBA00042798"/>
    </source>
</evidence>
<keyword evidence="6" id="KW-0227">DNA damage</keyword>
<evidence type="ECO:0000256" key="11">
    <source>
        <dbReference type="ARBA" id="ARBA00036904"/>
    </source>
</evidence>
<dbReference type="PRINTS" id="PR00502">
    <property type="entry name" value="NUDIXFAMILY"/>
</dbReference>
<dbReference type="InterPro" id="IPR013785">
    <property type="entry name" value="Aldolase_TIM"/>
</dbReference>
<organism evidence="19 20">
    <name type="scientific">Methyloversatilis universalis (strain ATCC BAA-1314 / DSM 25237 / JCM 13912 / CCUG 52030 / FAM5)</name>
    <dbReference type="NCBI Taxonomy" id="1000565"/>
    <lineage>
        <taxon>Bacteria</taxon>
        <taxon>Pseudomonadati</taxon>
        <taxon>Pseudomonadota</taxon>
        <taxon>Betaproteobacteria</taxon>
        <taxon>Nitrosomonadales</taxon>
        <taxon>Sterolibacteriaceae</taxon>
        <taxon>Methyloversatilis</taxon>
    </lineage>
</organism>
<dbReference type="InterPro" id="IPR020084">
    <property type="entry name" value="NUDIX_hydrolase_CS"/>
</dbReference>
<dbReference type="SUPFAM" id="SSF51391">
    <property type="entry name" value="Thiamin phosphate synthase"/>
    <property type="match status" value="1"/>
</dbReference>
<evidence type="ECO:0000313" key="19">
    <source>
        <dbReference type="EMBL" id="EGK71784.1"/>
    </source>
</evidence>
<evidence type="ECO:0000256" key="8">
    <source>
        <dbReference type="ARBA" id="ARBA00022842"/>
    </source>
</evidence>
<evidence type="ECO:0000256" key="6">
    <source>
        <dbReference type="ARBA" id="ARBA00022763"/>
    </source>
</evidence>
<dbReference type="Gene3D" id="3.90.79.10">
    <property type="entry name" value="Nucleoside Triphosphate Pyrophosphohydrolase"/>
    <property type="match status" value="1"/>
</dbReference>
<evidence type="ECO:0000256" key="15">
    <source>
        <dbReference type="ARBA" id="ARBA00041979"/>
    </source>
</evidence>
<name>F5RCK4_METUF</name>
<evidence type="ECO:0000256" key="17">
    <source>
        <dbReference type="RuleBase" id="RU003476"/>
    </source>
</evidence>
<evidence type="ECO:0000256" key="4">
    <source>
        <dbReference type="ARBA" id="ARBA00022705"/>
    </source>
</evidence>
<dbReference type="InterPro" id="IPR047127">
    <property type="entry name" value="MutT-like"/>
</dbReference>
<dbReference type="GO" id="GO:0044715">
    <property type="term" value="F:8-oxo-dGDP phosphatase activity"/>
    <property type="evidence" value="ECO:0007669"/>
    <property type="project" value="TreeGrafter"/>
</dbReference>
<dbReference type="InterPro" id="IPR022998">
    <property type="entry name" value="ThiamineP_synth_TenI"/>
</dbReference>
<keyword evidence="9" id="KW-0234">DNA repair</keyword>
<protein>
    <recommendedName>
        <fullName evidence="13">8-oxo-dGTP diphosphatase</fullName>
        <ecNumber evidence="12">3.6.1.55</ecNumber>
    </recommendedName>
    <alternativeName>
        <fullName evidence="16">7,8-dihydro-8-oxoguanine-triphosphatase</fullName>
    </alternativeName>
    <alternativeName>
        <fullName evidence="15">Mutator protein MutT</fullName>
    </alternativeName>
    <alternativeName>
        <fullName evidence="14">dGTP pyrophosphohydrolase</fullName>
    </alternativeName>
</protein>
<evidence type="ECO:0000256" key="10">
    <source>
        <dbReference type="ARBA" id="ARBA00035861"/>
    </source>
</evidence>
<dbReference type="eggNOG" id="COG0352">
    <property type="taxonomic scope" value="Bacteria"/>
</dbReference>
<accession>F5RCK4</accession>
<dbReference type="GO" id="GO:0035539">
    <property type="term" value="F:8-oxo-7,8-dihydrodeoxyguanosine triphosphate pyrophosphatase activity"/>
    <property type="evidence" value="ECO:0007669"/>
    <property type="project" value="UniProtKB-EC"/>
</dbReference>
<evidence type="ECO:0000256" key="3">
    <source>
        <dbReference type="ARBA" id="ARBA00022457"/>
    </source>
</evidence>
<dbReference type="PROSITE" id="PS00893">
    <property type="entry name" value="NUDIX_BOX"/>
    <property type="match status" value="1"/>
</dbReference>
<dbReference type="InterPro" id="IPR020476">
    <property type="entry name" value="Nudix_hydrolase"/>
</dbReference>
<comment type="cofactor">
    <cofactor evidence="1">
        <name>Mg(2+)</name>
        <dbReference type="ChEBI" id="CHEBI:18420"/>
    </cofactor>
</comment>
<dbReference type="STRING" id="1000565.METUNv1_02008"/>
<evidence type="ECO:0000256" key="7">
    <source>
        <dbReference type="ARBA" id="ARBA00022801"/>
    </source>
</evidence>
<dbReference type="CDD" id="cd00564">
    <property type="entry name" value="TMP_TenI"/>
    <property type="match status" value="1"/>
</dbReference>
<dbReference type="Proteomes" id="UP000005019">
    <property type="component" value="Unassembled WGS sequence"/>
</dbReference>
<feature type="domain" description="Nudix hydrolase" evidence="18">
    <location>
        <begin position="5"/>
        <end position="140"/>
    </location>
</feature>
<keyword evidence="4" id="KW-0235">DNA replication</keyword>
<evidence type="ECO:0000256" key="13">
    <source>
        <dbReference type="ARBA" id="ARBA00040794"/>
    </source>
</evidence>
<dbReference type="eggNOG" id="COG0494">
    <property type="taxonomic scope" value="Bacteria"/>
</dbReference>
<dbReference type="GO" id="GO:0046872">
    <property type="term" value="F:metal ion binding"/>
    <property type="evidence" value="ECO:0007669"/>
    <property type="project" value="UniProtKB-KW"/>
</dbReference>
<dbReference type="Pfam" id="PF00293">
    <property type="entry name" value="NUDIX"/>
    <property type="match status" value="1"/>
</dbReference>
<evidence type="ECO:0000256" key="12">
    <source>
        <dbReference type="ARBA" id="ARBA00038905"/>
    </source>
</evidence>
<comment type="catalytic activity">
    <reaction evidence="11">
        <text>8-oxo-GTP + H2O = 8-oxo-GMP + diphosphate + H(+)</text>
        <dbReference type="Rhea" id="RHEA:67616"/>
        <dbReference type="ChEBI" id="CHEBI:15377"/>
        <dbReference type="ChEBI" id="CHEBI:15378"/>
        <dbReference type="ChEBI" id="CHEBI:33019"/>
        <dbReference type="ChEBI" id="CHEBI:143553"/>
        <dbReference type="ChEBI" id="CHEBI:145694"/>
    </reaction>
</comment>
<comment type="catalytic activity">
    <reaction evidence="10">
        <text>8-oxo-dGTP + H2O = 8-oxo-dGMP + diphosphate + H(+)</text>
        <dbReference type="Rhea" id="RHEA:31575"/>
        <dbReference type="ChEBI" id="CHEBI:15377"/>
        <dbReference type="ChEBI" id="CHEBI:15378"/>
        <dbReference type="ChEBI" id="CHEBI:33019"/>
        <dbReference type="ChEBI" id="CHEBI:63224"/>
        <dbReference type="ChEBI" id="CHEBI:77896"/>
        <dbReference type="EC" id="3.6.1.55"/>
    </reaction>
</comment>
<dbReference type="Gene3D" id="3.20.20.70">
    <property type="entry name" value="Aldolase class I"/>
    <property type="match status" value="1"/>
</dbReference>